<dbReference type="Proteomes" id="UP001235133">
    <property type="component" value="Unassembled WGS sequence"/>
</dbReference>
<gene>
    <name evidence="1" type="ORF">Q9R08_20805</name>
</gene>
<keyword evidence="2" id="KW-1185">Reference proteome</keyword>
<evidence type="ECO:0000313" key="2">
    <source>
        <dbReference type="Proteomes" id="UP001235133"/>
    </source>
</evidence>
<proteinExistence type="predicted"/>
<dbReference type="RefSeq" id="WP_308870204.1">
    <property type="nucleotide sequence ID" value="NZ_JAVFWO010000014.1"/>
</dbReference>
<protein>
    <submittedName>
        <fullName evidence="1">Uncharacterized protein</fullName>
    </submittedName>
</protein>
<sequence>MRMRVCFWSLDRGMLLRVEVHSVPARGELVKLRDLGLAGRVIGRDFATADDGTEELLIQLQLEPDRAEMP</sequence>
<name>A0ABU0Z754_9MICO</name>
<dbReference type="EMBL" id="JAVFWO010000014">
    <property type="protein sequence ID" value="MDQ7880438.1"/>
    <property type="molecule type" value="Genomic_DNA"/>
</dbReference>
<organism evidence="1 2">
    <name type="scientific">Microbacterium psychrotolerans</name>
    <dbReference type="NCBI Taxonomy" id="3068321"/>
    <lineage>
        <taxon>Bacteria</taxon>
        <taxon>Bacillati</taxon>
        <taxon>Actinomycetota</taxon>
        <taxon>Actinomycetes</taxon>
        <taxon>Micrococcales</taxon>
        <taxon>Microbacteriaceae</taxon>
        <taxon>Microbacterium</taxon>
    </lineage>
</organism>
<evidence type="ECO:0000313" key="1">
    <source>
        <dbReference type="EMBL" id="MDQ7880438.1"/>
    </source>
</evidence>
<reference evidence="1 2" key="1">
    <citation type="submission" date="2023-08" db="EMBL/GenBank/DDBJ databases">
        <title>Microbacterium psychrotolerans sp. nov., a psychrotolerant bacterium isolated from soil in Heilongjiang Province, China.</title>
        <authorList>
            <person name="An P."/>
            <person name="Zhao D."/>
            <person name="Xiang H."/>
        </authorList>
    </citation>
    <scope>NUCLEOTIDE SEQUENCE [LARGE SCALE GENOMIC DNA]</scope>
    <source>
        <strain evidence="1 2">QXD-8</strain>
    </source>
</reference>
<comment type="caution">
    <text evidence="1">The sequence shown here is derived from an EMBL/GenBank/DDBJ whole genome shotgun (WGS) entry which is preliminary data.</text>
</comment>
<accession>A0ABU0Z754</accession>